<reference evidence="7" key="1">
    <citation type="submission" date="2014-11" db="EMBL/GenBank/DDBJ databases">
        <authorList>
            <person name="Otto D Thomas"/>
            <person name="Naeem Raeece"/>
        </authorList>
    </citation>
    <scope>NUCLEOTIDE SEQUENCE</scope>
</reference>
<dbReference type="GO" id="GO:0061630">
    <property type="term" value="F:ubiquitin protein ligase activity"/>
    <property type="evidence" value="ECO:0007669"/>
    <property type="project" value="UniProtKB-EC"/>
</dbReference>
<evidence type="ECO:0000256" key="5">
    <source>
        <dbReference type="ARBA" id="ARBA00022786"/>
    </source>
</evidence>
<evidence type="ECO:0000259" key="6">
    <source>
        <dbReference type="PROSITE" id="PS51698"/>
    </source>
</evidence>
<dbReference type="Pfam" id="PF04564">
    <property type="entry name" value="U-box"/>
    <property type="match status" value="1"/>
</dbReference>
<feature type="domain" description="U-box" evidence="6">
    <location>
        <begin position="41"/>
        <end position="114"/>
    </location>
</feature>
<dbReference type="GO" id="GO:0043161">
    <property type="term" value="P:proteasome-mediated ubiquitin-dependent protein catabolic process"/>
    <property type="evidence" value="ECO:0007669"/>
    <property type="project" value="TreeGrafter"/>
</dbReference>
<dbReference type="VEuPathDB" id="CryptoDB:Cvel_8602"/>
<dbReference type="EC" id="2.3.2.27" evidence="2"/>
<dbReference type="GO" id="GO:0006515">
    <property type="term" value="P:protein quality control for misfolded or incompletely synthesized proteins"/>
    <property type="evidence" value="ECO:0007669"/>
    <property type="project" value="TreeGrafter"/>
</dbReference>
<feature type="non-terminal residue" evidence="7">
    <location>
        <position position="1"/>
    </location>
</feature>
<evidence type="ECO:0000256" key="1">
    <source>
        <dbReference type="ARBA" id="ARBA00000900"/>
    </source>
</evidence>
<evidence type="ECO:0000256" key="2">
    <source>
        <dbReference type="ARBA" id="ARBA00012483"/>
    </source>
</evidence>
<dbReference type="PANTHER" id="PTHR46803">
    <property type="entry name" value="E3 UBIQUITIN-PROTEIN LIGASE CHIP"/>
    <property type="match status" value="1"/>
</dbReference>
<comment type="catalytic activity">
    <reaction evidence="1">
        <text>S-ubiquitinyl-[E2 ubiquitin-conjugating enzyme]-L-cysteine + [acceptor protein]-L-lysine = [E2 ubiquitin-conjugating enzyme]-L-cysteine + N(6)-ubiquitinyl-[acceptor protein]-L-lysine.</text>
        <dbReference type="EC" id="2.3.2.27"/>
    </reaction>
</comment>
<dbReference type="GO" id="GO:0071218">
    <property type="term" value="P:cellular response to misfolded protein"/>
    <property type="evidence" value="ECO:0007669"/>
    <property type="project" value="TreeGrafter"/>
</dbReference>
<dbReference type="EMBL" id="CDMZ01003891">
    <property type="protein sequence ID" value="CEM47954.1"/>
    <property type="molecule type" value="Genomic_DNA"/>
</dbReference>
<dbReference type="GO" id="GO:0051087">
    <property type="term" value="F:protein-folding chaperone binding"/>
    <property type="evidence" value="ECO:0007669"/>
    <property type="project" value="TreeGrafter"/>
</dbReference>
<dbReference type="SUPFAM" id="SSF57850">
    <property type="entry name" value="RING/U-box"/>
    <property type="match status" value="1"/>
</dbReference>
<evidence type="ECO:0000313" key="7">
    <source>
        <dbReference type="EMBL" id="CEM47954.1"/>
    </source>
</evidence>
<dbReference type="GO" id="GO:0000209">
    <property type="term" value="P:protein polyubiquitination"/>
    <property type="evidence" value="ECO:0007669"/>
    <property type="project" value="TreeGrafter"/>
</dbReference>
<dbReference type="Gene3D" id="3.30.40.10">
    <property type="entry name" value="Zinc/RING finger domain, C3HC4 (zinc finger)"/>
    <property type="match status" value="1"/>
</dbReference>
<dbReference type="AlphaFoldDB" id="A0A0G4HU92"/>
<dbReference type="InterPro" id="IPR003613">
    <property type="entry name" value="Ubox_domain"/>
</dbReference>
<dbReference type="GO" id="GO:0045862">
    <property type="term" value="P:positive regulation of proteolysis"/>
    <property type="evidence" value="ECO:0007669"/>
    <property type="project" value="TreeGrafter"/>
</dbReference>
<keyword evidence="4" id="KW-0677">Repeat</keyword>
<evidence type="ECO:0000256" key="3">
    <source>
        <dbReference type="ARBA" id="ARBA00022679"/>
    </source>
</evidence>
<keyword evidence="5" id="KW-0833">Ubl conjugation pathway</keyword>
<dbReference type="PANTHER" id="PTHR46803:SF2">
    <property type="entry name" value="E3 UBIQUITIN-PROTEIN LIGASE CHIP"/>
    <property type="match status" value="1"/>
</dbReference>
<gene>
    <name evidence="7" type="ORF">Cvel_8602</name>
</gene>
<dbReference type="InterPro" id="IPR013083">
    <property type="entry name" value="Znf_RING/FYVE/PHD"/>
</dbReference>
<keyword evidence="3" id="KW-0808">Transferase</keyword>
<name>A0A0G4HU92_9ALVE</name>
<dbReference type="GO" id="GO:0005737">
    <property type="term" value="C:cytoplasm"/>
    <property type="evidence" value="ECO:0007669"/>
    <property type="project" value="TreeGrafter"/>
</dbReference>
<dbReference type="PROSITE" id="PS51698">
    <property type="entry name" value="U_BOX"/>
    <property type="match status" value="1"/>
</dbReference>
<proteinExistence type="predicted"/>
<sequence>RVLQSSQERGDMSADEFQDTCSQLNDLFQTEKERLQPSNRNVPEHLCCSITTHLFEDPVVTESGHTYERDQLMEHFQRNGCFDPVTRQTCSKNVVPNRTLKYVVEDYLQENPWALWESA</sequence>
<evidence type="ECO:0000256" key="4">
    <source>
        <dbReference type="ARBA" id="ARBA00022737"/>
    </source>
</evidence>
<accession>A0A0G4HU92</accession>
<organism evidence="7">
    <name type="scientific">Chromera velia CCMP2878</name>
    <dbReference type="NCBI Taxonomy" id="1169474"/>
    <lineage>
        <taxon>Eukaryota</taxon>
        <taxon>Sar</taxon>
        <taxon>Alveolata</taxon>
        <taxon>Colpodellida</taxon>
        <taxon>Chromeraceae</taxon>
        <taxon>Chromera</taxon>
    </lineage>
</organism>
<protein>
    <recommendedName>
        <fullName evidence="2">RING-type E3 ubiquitin transferase</fullName>
        <ecNumber evidence="2">2.3.2.27</ecNumber>
    </recommendedName>
</protein>
<dbReference type="SMART" id="SM00504">
    <property type="entry name" value="Ubox"/>
    <property type="match status" value="1"/>
</dbReference>